<dbReference type="Proteomes" id="UP001235744">
    <property type="component" value="Chromosome"/>
</dbReference>
<proteinExistence type="predicted"/>
<evidence type="ECO:0008006" key="3">
    <source>
        <dbReference type="Google" id="ProtNLM"/>
    </source>
</evidence>
<gene>
    <name evidence="1" type="ORF">P8A19_27255</name>
</gene>
<evidence type="ECO:0000313" key="1">
    <source>
        <dbReference type="EMBL" id="WLQ58900.1"/>
    </source>
</evidence>
<dbReference type="RefSeq" id="WP_306070142.1">
    <property type="nucleotide sequence ID" value="NZ_CP120988.1"/>
</dbReference>
<dbReference type="Gene3D" id="2.60.120.590">
    <property type="entry name" value="Alpha-ketoglutarate-dependent dioxygenase AlkB-like"/>
    <property type="match status" value="1"/>
</dbReference>
<dbReference type="SUPFAM" id="SSF51197">
    <property type="entry name" value="Clavaminate synthase-like"/>
    <property type="match status" value="1"/>
</dbReference>
<organism evidence="1 2">
    <name type="scientific">Streptomyces poriferorum</name>
    <dbReference type="NCBI Taxonomy" id="2798799"/>
    <lineage>
        <taxon>Bacteria</taxon>
        <taxon>Bacillati</taxon>
        <taxon>Actinomycetota</taxon>
        <taxon>Actinomycetes</taxon>
        <taxon>Kitasatosporales</taxon>
        <taxon>Streptomycetaceae</taxon>
        <taxon>Streptomyces</taxon>
    </lineage>
</organism>
<evidence type="ECO:0000313" key="2">
    <source>
        <dbReference type="Proteomes" id="UP001235744"/>
    </source>
</evidence>
<name>A0ABY9IV45_9ACTN</name>
<dbReference type="EMBL" id="CP120988">
    <property type="protein sequence ID" value="WLQ58900.1"/>
    <property type="molecule type" value="Genomic_DNA"/>
</dbReference>
<accession>A0ABY9IV45</accession>
<keyword evidence="2" id="KW-1185">Reference proteome</keyword>
<sequence>MPPESRISDEILSFAVPSEENLFAELAASARWEDAGKGRQGATLTRTDEAGGVPLVRTTTQYSNPPQGFGAVHERLARRIQEHAALPVGFNNALIESYTNDCTTMGSHSDQALDLADGSFIAVFSCYRQGEASPPRKLIFESKGSGAEKFEIPLTHHGVVAFSVDTNRRLRHRIVLAAPDRATDNQWLGLTFRTSKTFVRFREGLPYLPRGARLMSADEDQRREFYRLRRRENKETDFVYPPLTYTVSESDLVPPV</sequence>
<dbReference type="InterPro" id="IPR037151">
    <property type="entry name" value="AlkB-like_sf"/>
</dbReference>
<protein>
    <recommendedName>
        <fullName evidence="3">Alpha-ketoglutarate-dependent dioxygenase AlkB-like domain-containing protein</fullName>
    </recommendedName>
</protein>
<reference evidence="1 2" key="1">
    <citation type="submission" date="2023-03" db="EMBL/GenBank/DDBJ databases">
        <title>Isolation and description of six Streptomyces strains from soil environments, able to metabolize different microbial glucans.</title>
        <authorList>
            <person name="Widen T."/>
            <person name="Larsbrink J."/>
        </authorList>
    </citation>
    <scope>NUCLEOTIDE SEQUENCE [LARGE SCALE GENOMIC DNA]</scope>
    <source>
        <strain evidence="1 2">Alt2</strain>
    </source>
</reference>